<dbReference type="EMBL" id="MLCB01000169">
    <property type="protein sequence ID" value="OJI92749.1"/>
    <property type="molecule type" value="Genomic_DNA"/>
</dbReference>
<evidence type="ECO:0000313" key="4">
    <source>
        <dbReference type="EMBL" id="OJI92749.1"/>
    </source>
</evidence>
<dbReference type="AlphaFoldDB" id="A0A1L9NU43"/>
<dbReference type="Gene3D" id="2.40.30.170">
    <property type="match status" value="1"/>
</dbReference>
<evidence type="ECO:0000256" key="3">
    <source>
        <dbReference type="SAM" id="SignalP"/>
    </source>
</evidence>
<dbReference type="PANTHER" id="PTHR32347:SF23">
    <property type="entry name" value="BLL5650 PROTEIN"/>
    <property type="match status" value="1"/>
</dbReference>
<feature type="signal peptide" evidence="3">
    <location>
        <begin position="1"/>
        <end position="26"/>
    </location>
</feature>
<accession>A0A1L9NU43</accession>
<keyword evidence="3" id="KW-0732">Signal</keyword>
<evidence type="ECO:0000256" key="2">
    <source>
        <dbReference type="ARBA" id="ARBA00023054"/>
    </source>
</evidence>
<dbReference type="Proteomes" id="UP000184514">
    <property type="component" value="Unassembled WGS sequence"/>
</dbReference>
<reference evidence="4 5" key="1">
    <citation type="submission" date="2016-10" db="EMBL/GenBank/DDBJ databases">
        <title>Genome sequence of Planktotalea frisia SH6-1.</title>
        <authorList>
            <person name="Poehlein A."/>
            <person name="Bakenhus I."/>
            <person name="Voget S."/>
            <person name="Brinkhoff T."/>
            <person name="Simon M."/>
        </authorList>
    </citation>
    <scope>NUCLEOTIDE SEQUENCE [LARGE SCALE GENOMIC DNA]</scope>
    <source>
        <strain evidence="4 5">SH6-1</strain>
    </source>
</reference>
<dbReference type="OrthoDB" id="7847331at2"/>
<dbReference type="PANTHER" id="PTHR32347">
    <property type="entry name" value="EFFLUX SYSTEM COMPONENT YKNX-RELATED"/>
    <property type="match status" value="1"/>
</dbReference>
<proteinExistence type="predicted"/>
<protein>
    <submittedName>
        <fullName evidence="4">Putative efflux pump membrane fusion protein</fullName>
    </submittedName>
</protein>
<dbReference type="STRING" id="696762.PFRI_30120"/>
<name>A0A1L9NU43_9RHOB</name>
<dbReference type="InterPro" id="IPR050465">
    <property type="entry name" value="UPF0194_transport"/>
</dbReference>
<dbReference type="GO" id="GO:0030313">
    <property type="term" value="C:cell envelope"/>
    <property type="evidence" value="ECO:0007669"/>
    <property type="project" value="UniProtKB-SubCell"/>
</dbReference>
<dbReference type="RefSeq" id="WP_072631529.1">
    <property type="nucleotide sequence ID" value="NZ_JABBAN010000020.1"/>
</dbReference>
<evidence type="ECO:0000313" key="5">
    <source>
        <dbReference type="Proteomes" id="UP000184514"/>
    </source>
</evidence>
<comment type="subcellular location">
    <subcellularLocation>
        <location evidence="1">Cell envelope</location>
    </subcellularLocation>
</comment>
<feature type="chain" id="PRO_5013132291" evidence="3">
    <location>
        <begin position="27"/>
        <end position="320"/>
    </location>
</feature>
<keyword evidence="5" id="KW-1185">Reference proteome</keyword>
<keyword evidence="2" id="KW-0175">Coiled coil</keyword>
<sequence length="320" mass="34159">MINTNKIKAFLTCAAVLCLSAQTTTAQSSDETAALDPILFAGTVVARDITGISFETNGCIVAVSETARRTGNAQAGQVLVELDSQAAELAYETANARVADLEAAVSERQLAIDAAEASVNRRTQEQALVAKEFARTEQIFRRGLVNEATMEGVESRMMNTNFATDQAREALASAISAKARAEIALKIGSLELRAQTDALEDLTLRAPFDGVLLDFEPNVGDCVTARASATQIYTPSKKSVEMYVRVNQLVGQTPSGVTIGAPVKIKRFNGDACNGTINWIGTQADVENQFIKSSIEVDETCAGDLYLNEAVEVQTLPNAT</sequence>
<organism evidence="4 5">
    <name type="scientific">Planktotalea frisia</name>
    <dbReference type="NCBI Taxonomy" id="696762"/>
    <lineage>
        <taxon>Bacteria</taxon>
        <taxon>Pseudomonadati</taxon>
        <taxon>Pseudomonadota</taxon>
        <taxon>Alphaproteobacteria</taxon>
        <taxon>Rhodobacterales</taxon>
        <taxon>Paracoccaceae</taxon>
        <taxon>Planktotalea</taxon>
    </lineage>
</organism>
<evidence type="ECO:0000256" key="1">
    <source>
        <dbReference type="ARBA" id="ARBA00004196"/>
    </source>
</evidence>
<gene>
    <name evidence="4" type="ORF">PFRI_30120</name>
</gene>
<dbReference type="Gene3D" id="2.40.50.100">
    <property type="match status" value="1"/>
</dbReference>
<comment type="caution">
    <text evidence="4">The sequence shown here is derived from an EMBL/GenBank/DDBJ whole genome shotgun (WGS) entry which is preliminary data.</text>
</comment>
<dbReference type="Gene3D" id="1.10.287.470">
    <property type="entry name" value="Helix hairpin bin"/>
    <property type="match status" value="1"/>
</dbReference>